<organism evidence="1 2">
    <name type="scientific">Sorghum bicolor</name>
    <name type="common">Sorghum</name>
    <name type="synonym">Sorghum vulgare</name>
    <dbReference type="NCBI Taxonomy" id="4558"/>
    <lineage>
        <taxon>Eukaryota</taxon>
        <taxon>Viridiplantae</taxon>
        <taxon>Streptophyta</taxon>
        <taxon>Embryophyta</taxon>
        <taxon>Tracheophyta</taxon>
        <taxon>Spermatophyta</taxon>
        <taxon>Magnoliopsida</taxon>
        <taxon>Liliopsida</taxon>
        <taxon>Poales</taxon>
        <taxon>Poaceae</taxon>
        <taxon>PACMAD clade</taxon>
        <taxon>Panicoideae</taxon>
        <taxon>Andropogonodae</taxon>
        <taxon>Andropogoneae</taxon>
        <taxon>Sorghinae</taxon>
        <taxon>Sorghum</taxon>
    </lineage>
</organism>
<sequence length="86" mass="9547">MPLCFVSDSSTDDPTDLRERAPCVYRSSPPRALSPTGSAGIECRYIFPEHRVAPYSEGLCYLILCIVCSIEGLCYYCTSVTIIYPL</sequence>
<reference evidence="1" key="1">
    <citation type="journal article" date="2019" name="BMC Genomics">
        <title>A new reference genome for Sorghum bicolor reveals high levels of sequence similarity between sweet and grain genotypes: implications for the genetics of sugar metabolism.</title>
        <authorList>
            <person name="Cooper E.A."/>
            <person name="Brenton Z.W."/>
            <person name="Flinn B.S."/>
            <person name="Jenkins J."/>
            <person name="Shu S."/>
            <person name="Flowers D."/>
            <person name="Luo F."/>
            <person name="Wang Y."/>
            <person name="Xia P."/>
            <person name="Barry K."/>
            <person name="Daum C."/>
            <person name="Lipzen A."/>
            <person name="Yoshinaga Y."/>
            <person name="Schmutz J."/>
            <person name="Saski C."/>
            <person name="Vermerris W."/>
            <person name="Kresovich S."/>
        </authorList>
    </citation>
    <scope>NUCLEOTIDE SEQUENCE</scope>
</reference>
<dbReference type="AlphaFoldDB" id="A0A921RIF7"/>
<dbReference type="EMBL" id="CM027682">
    <property type="protein sequence ID" value="KAG0540884.1"/>
    <property type="molecule type" value="Genomic_DNA"/>
</dbReference>
<name>A0A921RIF7_SORBI</name>
<accession>A0A921RIF7</accession>
<comment type="caution">
    <text evidence="1">The sequence shown here is derived from an EMBL/GenBank/DDBJ whole genome shotgun (WGS) entry which is preliminary data.</text>
</comment>
<reference evidence="1" key="2">
    <citation type="submission" date="2020-10" db="EMBL/GenBank/DDBJ databases">
        <authorList>
            <person name="Cooper E.A."/>
            <person name="Brenton Z.W."/>
            <person name="Flinn B.S."/>
            <person name="Jenkins J."/>
            <person name="Shu S."/>
            <person name="Flowers D."/>
            <person name="Luo F."/>
            <person name="Wang Y."/>
            <person name="Xia P."/>
            <person name="Barry K."/>
            <person name="Daum C."/>
            <person name="Lipzen A."/>
            <person name="Yoshinaga Y."/>
            <person name="Schmutz J."/>
            <person name="Saski C."/>
            <person name="Vermerris W."/>
            <person name="Kresovich S."/>
        </authorList>
    </citation>
    <scope>NUCLEOTIDE SEQUENCE</scope>
</reference>
<protein>
    <submittedName>
        <fullName evidence="1">Uncharacterized protein</fullName>
    </submittedName>
</protein>
<evidence type="ECO:0000313" key="2">
    <source>
        <dbReference type="Proteomes" id="UP000807115"/>
    </source>
</evidence>
<gene>
    <name evidence="1" type="ORF">BDA96_03G448000</name>
</gene>
<dbReference type="Proteomes" id="UP000807115">
    <property type="component" value="Chromosome 3"/>
</dbReference>
<proteinExistence type="predicted"/>
<evidence type="ECO:0000313" key="1">
    <source>
        <dbReference type="EMBL" id="KAG0540884.1"/>
    </source>
</evidence>